<dbReference type="InterPro" id="IPR027417">
    <property type="entry name" value="P-loop_NTPase"/>
</dbReference>
<dbReference type="GO" id="GO:0006281">
    <property type="term" value="P:DNA repair"/>
    <property type="evidence" value="ECO:0007669"/>
    <property type="project" value="TreeGrafter"/>
</dbReference>
<evidence type="ECO:0000259" key="6">
    <source>
        <dbReference type="PROSITE" id="PS51194"/>
    </source>
</evidence>
<keyword evidence="1" id="KW-0547">Nucleotide-binding</keyword>
<evidence type="ECO:0000256" key="1">
    <source>
        <dbReference type="ARBA" id="ARBA00022741"/>
    </source>
</evidence>
<feature type="region of interest" description="Disordered" evidence="4">
    <location>
        <begin position="185"/>
        <end position="224"/>
    </location>
</feature>
<dbReference type="SMART" id="SM00490">
    <property type="entry name" value="HELICc"/>
    <property type="match status" value="1"/>
</dbReference>
<reference evidence="7 8" key="1">
    <citation type="journal article" date="2016" name="Mol. Biol. Evol.">
        <title>Comparative Genomics of Early-Diverging Mushroom-Forming Fungi Provides Insights into the Origins of Lignocellulose Decay Capabilities.</title>
        <authorList>
            <person name="Nagy L.G."/>
            <person name="Riley R."/>
            <person name="Tritt A."/>
            <person name="Adam C."/>
            <person name="Daum C."/>
            <person name="Floudas D."/>
            <person name="Sun H."/>
            <person name="Yadav J.S."/>
            <person name="Pangilinan J."/>
            <person name="Larsson K.H."/>
            <person name="Matsuura K."/>
            <person name="Barry K."/>
            <person name="Labutti K."/>
            <person name="Kuo R."/>
            <person name="Ohm R.A."/>
            <person name="Bhattacharya S.S."/>
            <person name="Shirouzu T."/>
            <person name="Yoshinaga Y."/>
            <person name="Martin F.M."/>
            <person name="Grigoriev I.V."/>
            <person name="Hibbett D.S."/>
        </authorList>
    </citation>
    <scope>NUCLEOTIDE SEQUENCE [LARGE SCALE GENOMIC DNA]</scope>
    <source>
        <strain evidence="7 8">HHB9708</strain>
    </source>
</reference>
<evidence type="ECO:0000256" key="4">
    <source>
        <dbReference type="SAM" id="MobiDB-lite"/>
    </source>
</evidence>
<evidence type="ECO:0000256" key="3">
    <source>
        <dbReference type="ARBA" id="ARBA00022840"/>
    </source>
</evidence>
<accession>A0A164P5K9</accession>
<dbReference type="Gene3D" id="3.40.50.300">
    <property type="entry name" value="P-loop containing nucleotide triphosphate hydrolases"/>
    <property type="match status" value="1"/>
</dbReference>
<dbReference type="InterPro" id="IPR000330">
    <property type="entry name" value="SNF2_N"/>
</dbReference>
<keyword evidence="3" id="KW-0067">ATP-binding</keyword>
<evidence type="ECO:0000313" key="7">
    <source>
        <dbReference type="EMBL" id="KZS88385.1"/>
    </source>
</evidence>
<dbReference type="GO" id="GO:0008094">
    <property type="term" value="F:ATP-dependent activity, acting on DNA"/>
    <property type="evidence" value="ECO:0007669"/>
    <property type="project" value="TreeGrafter"/>
</dbReference>
<evidence type="ECO:0000259" key="5">
    <source>
        <dbReference type="PROSITE" id="PS51192"/>
    </source>
</evidence>
<dbReference type="SMART" id="SM00487">
    <property type="entry name" value="DEXDc"/>
    <property type="match status" value="1"/>
</dbReference>
<evidence type="ECO:0008006" key="9">
    <source>
        <dbReference type="Google" id="ProtNLM"/>
    </source>
</evidence>
<dbReference type="Gene3D" id="3.40.50.10810">
    <property type="entry name" value="Tandem AAA-ATPase domain"/>
    <property type="match status" value="1"/>
</dbReference>
<protein>
    <recommendedName>
        <fullName evidence="9">SNF2 family DNA-dependent ATPase domain-containing protein</fullName>
    </recommendedName>
</protein>
<dbReference type="Pfam" id="PF00271">
    <property type="entry name" value="Helicase_C"/>
    <property type="match status" value="1"/>
</dbReference>
<dbReference type="GO" id="GO:0016787">
    <property type="term" value="F:hydrolase activity"/>
    <property type="evidence" value="ECO:0007669"/>
    <property type="project" value="UniProtKB-KW"/>
</dbReference>
<gene>
    <name evidence="7" type="ORF">SISNIDRAFT_418266</name>
</gene>
<dbReference type="PANTHER" id="PTHR45626">
    <property type="entry name" value="TRANSCRIPTION TERMINATION FACTOR 2-RELATED"/>
    <property type="match status" value="1"/>
</dbReference>
<dbReference type="CDD" id="cd18008">
    <property type="entry name" value="DEXDc_SHPRH-like"/>
    <property type="match status" value="1"/>
</dbReference>
<dbReference type="STRING" id="1314777.A0A164P5K9"/>
<keyword evidence="8" id="KW-1185">Reference proteome</keyword>
<feature type="domain" description="Helicase ATP-binding" evidence="5">
    <location>
        <begin position="75"/>
        <end position="289"/>
    </location>
</feature>
<dbReference type="InterPro" id="IPR050628">
    <property type="entry name" value="SNF2_RAD54_helicase_TF"/>
</dbReference>
<dbReference type="CDD" id="cd18793">
    <property type="entry name" value="SF2_C_SNF"/>
    <property type="match status" value="1"/>
</dbReference>
<dbReference type="InterPro" id="IPR038718">
    <property type="entry name" value="SNF2-like_sf"/>
</dbReference>
<feature type="domain" description="Helicase C-terminal" evidence="6">
    <location>
        <begin position="499"/>
        <end position="660"/>
    </location>
</feature>
<dbReference type="GO" id="GO:0005524">
    <property type="term" value="F:ATP binding"/>
    <property type="evidence" value="ECO:0007669"/>
    <property type="project" value="UniProtKB-KW"/>
</dbReference>
<dbReference type="OrthoDB" id="423559at2759"/>
<dbReference type="PANTHER" id="PTHR45626:SF14">
    <property type="entry name" value="ATP-DEPENDENT DNA HELICASE (EUROFUNG)"/>
    <property type="match status" value="1"/>
</dbReference>
<dbReference type="Proteomes" id="UP000076722">
    <property type="component" value="Unassembled WGS sequence"/>
</dbReference>
<feature type="compositionally biased region" description="Basic residues" evidence="4">
    <location>
        <begin position="214"/>
        <end position="224"/>
    </location>
</feature>
<keyword evidence="2" id="KW-0378">Hydrolase</keyword>
<sequence>MKTVIEIPGTTLHNDGYAYEPVRTQAEVDEDLKELLKGSENIEVEIDMADSIVPGFREGLTLLPHQIVARKWMKERETGKKSGGILADDMGLGKTIQTLARIIEGRPTKSDREDGWDAPTLVVCPVGLMSQWASEINKVAAKQRVIQHHGPGRTQDPYELTRAHVVLTSYQVVANEFAAYTFDAKDESAKPKSKPKKKSKADDSDSDSDSVGKSIKKKAPKKKKQHSALFGVRWWRIVLDEAHNIKNKSTKAAIACCALTAKNRWALTGTPLQNNVDELYSFFNFLRIKPLNDWNNFKESISEPVKRGRTLRAMKRLHLVLDAIMLRRTKNTILNGKPILQLPDRIVEIIHCDFDNDERAFYNEIEEKAGSTIDKMIERGEERKNYTSMLILLLRLRQACNHAALITKDFADDADALENKPDNDSDDDDGGLAAAMGGLTVGGGAKCQLCQAILTSKNRTDGSKYCTDCDLQVVIKARRKSLPGPGSSSLPPTSAKIRKMLELLEDIRERSEEEDVPEKTIIFSQFTSYLDLIQPFLKDAGFKYVRYDGSMNPIERAKAIETIKTSRSTTVILISFKAGGTGLNLVACNNVILTDLWWNPALEDQAFDRAHRMGQLRNVNIYKLTIENTVEDRILELQQRKRELAAAALAGNKLKTKGLGVDELLTLFKHGSKDDDEEDD</sequence>
<proteinExistence type="predicted"/>
<dbReference type="InterPro" id="IPR014001">
    <property type="entry name" value="Helicase_ATP-bd"/>
</dbReference>
<dbReference type="GO" id="GO:0005634">
    <property type="term" value="C:nucleus"/>
    <property type="evidence" value="ECO:0007669"/>
    <property type="project" value="TreeGrafter"/>
</dbReference>
<organism evidence="7 8">
    <name type="scientific">Sistotremastrum niveocremeum HHB9708</name>
    <dbReference type="NCBI Taxonomy" id="1314777"/>
    <lineage>
        <taxon>Eukaryota</taxon>
        <taxon>Fungi</taxon>
        <taxon>Dikarya</taxon>
        <taxon>Basidiomycota</taxon>
        <taxon>Agaricomycotina</taxon>
        <taxon>Agaricomycetes</taxon>
        <taxon>Sistotremastrales</taxon>
        <taxon>Sistotremastraceae</taxon>
        <taxon>Sertulicium</taxon>
        <taxon>Sertulicium niveocremeum</taxon>
    </lineage>
</organism>
<dbReference type="InterPro" id="IPR049730">
    <property type="entry name" value="SNF2/RAD54-like_C"/>
</dbReference>
<dbReference type="Pfam" id="PF00176">
    <property type="entry name" value="SNF2-rel_dom"/>
    <property type="match status" value="1"/>
</dbReference>
<dbReference type="InterPro" id="IPR001650">
    <property type="entry name" value="Helicase_C-like"/>
</dbReference>
<dbReference type="SUPFAM" id="SSF52540">
    <property type="entry name" value="P-loop containing nucleoside triphosphate hydrolases"/>
    <property type="match status" value="2"/>
</dbReference>
<dbReference type="PROSITE" id="PS51194">
    <property type="entry name" value="HELICASE_CTER"/>
    <property type="match status" value="1"/>
</dbReference>
<name>A0A164P5K9_9AGAM</name>
<evidence type="ECO:0000313" key="8">
    <source>
        <dbReference type="Proteomes" id="UP000076722"/>
    </source>
</evidence>
<dbReference type="PROSITE" id="PS51192">
    <property type="entry name" value="HELICASE_ATP_BIND_1"/>
    <property type="match status" value="1"/>
</dbReference>
<dbReference type="EMBL" id="KV419437">
    <property type="protein sequence ID" value="KZS88385.1"/>
    <property type="molecule type" value="Genomic_DNA"/>
</dbReference>
<dbReference type="AlphaFoldDB" id="A0A164P5K9"/>
<evidence type="ECO:0000256" key="2">
    <source>
        <dbReference type="ARBA" id="ARBA00022801"/>
    </source>
</evidence>